<evidence type="ECO:0000313" key="1">
    <source>
        <dbReference type="EMBL" id="QWG06367.1"/>
    </source>
</evidence>
<sequence>MNTNIENNMTFIQEDITNKVDDLLLDNEVALEEKKKIFNGYNNRFFDMVEKVEESTLELIIDHLGVFFNEMRYQKMKEVLSDSSLTENQKEVKLQDNLLNVYQLQNKVEEMLLDNSIKLENINQETKDYFKNSFTYGEEFVSEISIRLSSLFR</sequence>
<name>A0ABX8GT77_9BACT</name>
<protein>
    <recommendedName>
        <fullName evidence="3">DUF2383 domain-containing protein</fullName>
    </recommendedName>
</protein>
<dbReference type="EMBL" id="CP076128">
    <property type="protein sequence ID" value="QWG06367.1"/>
    <property type="molecule type" value="Genomic_DNA"/>
</dbReference>
<accession>A0ABX8GT77</accession>
<keyword evidence="2" id="KW-1185">Reference proteome</keyword>
<gene>
    <name evidence="1" type="ORF">KM029_13635</name>
</gene>
<reference evidence="1 2" key="1">
    <citation type="submission" date="2021-05" db="EMBL/GenBank/DDBJ databases">
        <title>Comparative genomic studies on the polysaccharide-degrading batcterial strains of the Flammeovirga genus.</title>
        <authorList>
            <person name="Zewei F."/>
            <person name="Zheng Z."/>
            <person name="Yu L."/>
            <person name="Ruyue G."/>
            <person name="Yanhong M."/>
            <person name="Yuanyuan C."/>
            <person name="Jingyan G."/>
            <person name="Wenjun H."/>
        </authorList>
    </citation>
    <scope>NUCLEOTIDE SEQUENCE [LARGE SCALE GENOMIC DNA]</scope>
    <source>
        <strain evidence="1 2">YS10</strain>
    </source>
</reference>
<evidence type="ECO:0000313" key="2">
    <source>
        <dbReference type="Proteomes" id="UP000682802"/>
    </source>
</evidence>
<dbReference type="RefSeq" id="WP_144073786.1">
    <property type="nucleotide sequence ID" value="NZ_CP076128.1"/>
</dbReference>
<evidence type="ECO:0008006" key="3">
    <source>
        <dbReference type="Google" id="ProtNLM"/>
    </source>
</evidence>
<dbReference type="Proteomes" id="UP000682802">
    <property type="component" value="Chromosome 1"/>
</dbReference>
<organism evidence="1 2">
    <name type="scientific">Flammeovirga kamogawensis</name>
    <dbReference type="NCBI Taxonomy" id="373891"/>
    <lineage>
        <taxon>Bacteria</taxon>
        <taxon>Pseudomonadati</taxon>
        <taxon>Bacteroidota</taxon>
        <taxon>Cytophagia</taxon>
        <taxon>Cytophagales</taxon>
        <taxon>Flammeovirgaceae</taxon>
        <taxon>Flammeovirga</taxon>
    </lineage>
</organism>
<proteinExistence type="predicted"/>